<accession>A0A836HC71</accession>
<dbReference type="KEGG" id="lenr:94174935"/>
<feature type="region of interest" description="Disordered" evidence="1">
    <location>
        <begin position="148"/>
        <end position="172"/>
    </location>
</feature>
<name>A0A836HC71_LEIEN</name>
<feature type="compositionally biased region" description="Polar residues" evidence="1">
    <location>
        <begin position="15"/>
        <end position="29"/>
    </location>
</feature>
<evidence type="ECO:0000313" key="2">
    <source>
        <dbReference type="EMBL" id="KAG5483467.1"/>
    </source>
</evidence>
<keyword evidence="3" id="KW-1185">Reference proteome</keyword>
<sequence>MLRRTGCFLALFSSSGGSAPRSNQPSSGAGTDASASEAGTAGVGVYLPWTARPWAVTYRVHYSQWKFVDTVFAHLATVAPAVLSDRAQQQGVRDVLCELEEPVVALRRQQARQARQLKKQEEALAAVATSSSSEVLASALQDTAIVSTTSPSSPAISDVTAEDASPATSEAVDRQTALTDAITKLKVSRKSRRLKISRKSRKDVKKSAASCVVIYEL</sequence>
<feature type="region of interest" description="Disordered" evidence="1">
    <location>
        <begin position="15"/>
        <end position="35"/>
    </location>
</feature>
<protein>
    <submittedName>
        <fullName evidence="2">Uncharacterized protein</fullName>
    </submittedName>
</protein>
<organism evidence="2 3">
    <name type="scientific">Leishmania enriettii</name>
    <dbReference type="NCBI Taxonomy" id="5663"/>
    <lineage>
        <taxon>Eukaryota</taxon>
        <taxon>Discoba</taxon>
        <taxon>Euglenozoa</taxon>
        <taxon>Kinetoplastea</taxon>
        <taxon>Metakinetoplastina</taxon>
        <taxon>Trypanosomatida</taxon>
        <taxon>Trypanosomatidae</taxon>
        <taxon>Leishmaniinae</taxon>
        <taxon>Leishmania</taxon>
    </lineage>
</organism>
<proteinExistence type="predicted"/>
<gene>
    <name evidence="2" type="ORF">CUR178_07788</name>
</gene>
<dbReference type="OrthoDB" id="267887at2759"/>
<evidence type="ECO:0000256" key="1">
    <source>
        <dbReference type="SAM" id="MobiDB-lite"/>
    </source>
</evidence>
<comment type="caution">
    <text evidence="2">The sequence shown here is derived from an EMBL/GenBank/DDBJ whole genome shotgun (WGS) entry which is preliminary data.</text>
</comment>
<dbReference type="GeneID" id="94174935"/>
<dbReference type="AlphaFoldDB" id="A0A836HC71"/>
<evidence type="ECO:0000313" key="3">
    <source>
        <dbReference type="Proteomes" id="UP000674179"/>
    </source>
</evidence>
<dbReference type="RefSeq" id="XP_067694684.1">
    <property type="nucleotide sequence ID" value="XM_067839425.1"/>
</dbReference>
<dbReference type="Proteomes" id="UP000674179">
    <property type="component" value="Chromosome 13"/>
</dbReference>
<reference evidence="2 3" key="1">
    <citation type="submission" date="2021-02" db="EMBL/GenBank/DDBJ databases">
        <title>Leishmania (Mundinia) enrietti genome sequencing and assembly.</title>
        <authorList>
            <person name="Almutairi H."/>
            <person name="Gatherer D."/>
        </authorList>
    </citation>
    <scope>NUCLEOTIDE SEQUENCE [LARGE SCALE GENOMIC DNA]</scope>
    <source>
        <strain evidence="2">CUR178</strain>
    </source>
</reference>
<dbReference type="EMBL" id="JAFHKP010000013">
    <property type="protein sequence ID" value="KAG5483467.1"/>
    <property type="molecule type" value="Genomic_DNA"/>
</dbReference>